<gene>
    <name evidence="1" type="ORF">CXK91_19120</name>
</gene>
<evidence type="ECO:0000313" key="2">
    <source>
        <dbReference type="Proteomes" id="UP000237068"/>
    </source>
</evidence>
<comment type="caution">
    <text evidence="1">The sequence shown here is derived from an EMBL/GenBank/DDBJ whole genome shotgun (WGS) entry which is preliminary data.</text>
</comment>
<dbReference type="OrthoDB" id="9762420at2"/>
<protein>
    <submittedName>
        <fullName evidence="1">Uncharacterized protein</fullName>
    </submittedName>
</protein>
<dbReference type="InterPro" id="IPR037026">
    <property type="entry name" value="Vgr_OB-fold_dom_sf"/>
</dbReference>
<accession>A0A2S4AJ58</accession>
<dbReference type="Gene3D" id="2.40.50.230">
    <property type="entry name" value="Gp5 N-terminal domain"/>
    <property type="match status" value="1"/>
</dbReference>
<evidence type="ECO:0000313" key="1">
    <source>
        <dbReference type="EMBL" id="POH81541.1"/>
    </source>
</evidence>
<dbReference type="AlphaFoldDB" id="A0A2S4AJ58"/>
<name>A0A2S4AJ58_STUST</name>
<proteinExistence type="predicted"/>
<organism evidence="1 2">
    <name type="scientific">Stutzerimonas stutzeri</name>
    <name type="common">Pseudomonas stutzeri</name>
    <dbReference type="NCBI Taxonomy" id="316"/>
    <lineage>
        <taxon>Bacteria</taxon>
        <taxon>Pseudomonadati</taxon>
        <taxon>Pseudomonadota</taxon>
        <taxon>Gammaproteobacteria</taxon>
        <taxon>Pseudomonadales</taxon>
        <taxon>Pseudomonadaceae</taxon>
        <taxon>Stutzerimonas</taxon>
    </lineage>
</organism>
<dbReference type="EMBL" id="PPXG01000008">
    <property type="protein sequence ID" value="POH81541.1"/>
    <property type="molecule type" value="Genomic_DNA"/>
</dbReference>
<dbReference type="Proteomes" id="UP000237068">
    <property type="component" value="Unassembled WGS sequence"/>
</dbReference>
<sequence>MEVLVTFLQGDPDQPLVTGCLYHKGHQVSYDLNKRKEYVNDWQVTTCQLFFITSAHADLEAKIVQQKFRAHHFIATSN</sequence>
<reference evidence="1 2" key="1">
    <citation type="submission" date="2018-01" db="EMBL/GenBank/DDBJ databases">
        <title>Denitrification phenotypes of diverse strains of Pseudomonas stutzeri.</title>
        <authorList>
            <person name="Milligan D.A."/>
            <person name="Bergaust L."/>
            <person name="Bakken L.R."/>
            <person name="Frostegard A."/>
        </authorList>
    </citation>
    <scope>NUCLEOTIDE SEQUENCE [LARGE SCALE GENOMIC DNA]</scope>
    <source>
        <strain evidence="1 2">24a13</strain>
    </source>
</reference>